<proteinExistence type="predicted"/>
<dbReference type="AlphaFoldDB" id="M6Q6F4"/>
<gene>
    <name evidence="1" type="ORF">LEP1GSC108_2210</name>
</gene>
<name>M6Q6F4_9LEPT</name>
<evidence type="ECO:0000313" key="2">
    <source>
        <dbReference type="Proteomes" id="UP000012118"/>
    </source>
</evidence>
<evidence type="ECO:0000313" key="1">
    <source>
        <dbReference type="EMBL" id="EMN90879.1"/>
    </source>
</evidence>
<organism evidence="1 2">
    <name type="scientific">Leptospira weilii str. UI 13098</name>
    <dbReference type="NCBI Taxonomy" id="1088542"/>
    <lineage>
        <taxon>Bacteria</taxon>
        <taxon>Pseudomonadati</taxon>
        <taxon>Spirochaetota</taxon>
        <taxon>Spirochaetia</taxon>
        <taxon>Leptospirales</taxon>
        <taxon>Leptospiraceae</taxon>
        <taxon>Leptospira</taxon>
    </lineage>
</organism>
<comment type="caution">
    <text evidence="1">The sequence shown here is derived from an EMBL/GenBank/DDBJ whole genome shotgun (WGS) entry which is preliminary data.</text>
</comment>
<dbReference type="EMBL" id="AHNU02000039">
    <property type="protein sequence ID" value="EMN90879.1"/>
    <property type="molecule type" value="Genomic_DNA"/>
</dbReference>
<sequence>MRKNFLKVSVPTFKFVRKIAICCSSHILKIDLQRSNFNFLQKR</sequence>
<accession>M6Q6F4</accession>
<protein>
    <submittedName>
        <fullName evidence="1">Uncharacterized protein</fullName>
    </submittedName>
</protein>
<dbReference type="Proteomes" id="UP000012118">
    <property type="component" value="Unassembled WGS sequence"/>
</dbReference>
<keyword evidence="2" id="KW-1185">Reference proteome</keyword>
<reference evidence="1 2" key="1">
    <citation type="submission" date="2013-01" db="EMBL/GenBank/DDBJ databases">
        <authorList>
            <person name="Harkins D.M."/>
            <person name="Durkin A.S."/>
            <person name="Brinkac L.M."/>
            <person name="Haft D.H."/>
            <person name="Selengut J.D."/>
            <person name="Sanka R."/>
            <person name="DePew J."/>
            <person name="Purushe J."/>
            <person name="Chanthongthip A."/>
            <person name="Lattana O."/>
            <person name="Phetsouvanh R."/>
            <person name="Newton P.N."/>
            <person name="Vinetz J.M."/>
            <person name="Sutton G.G."/>
            <person name="Nierman W.C."/>
            <person name="Fouts D.E."/>
        </authorList>
    </citation>
    <scope>NUCLEOTIDE SEQUENCE [LARGE SCALE GENOMIC DNA]</scope>
    <source>
        <strain evidence="1 2">UI 13098</strain>
    </source>
</reference>